<evidence type="ECO:0000313" key="2">
    <source>
        <dbReference type="Proteomes" id="UP000298252"/>
    </source>
</evidence>
<sequence length="161" mass="16971">MKEHPDVRAWRLMTAAACGLLAVTLGTVSISGFAGIHEAAAEATAATLAEATPPPSVLQTAAKAWATDHWGAPLGVKATVTVASVICAKTFVESTWPEETTSSRAWTEFDVVITTDPTTGAPAYVYAAESTSPDPLCTPQEKTPAWILGLMDDMHNEKESK</sequence>
<accession>A0ABY2I0U7</accession>
<comment type="caution">
    <text evidence="1">The sequence shown here is derived from an EMBL/GenBank/DDBJ whole genome shotgun (WGS) entry which is preliminary data.</text>
</comment>
<keyword evidence="2" id="KW-1185">Reference proteome</keyword>
<name>A0ABY2I0U7_9MICO</name>
<dbReference type="RefSeq" id="WP_134505276.1">
    <property type="nucleotide sequence ID" value="NZ_FNIB01000009.1"/>
</dbReference>
<dbReference type="EMBL" id="SOFD01000028">
    <property type="protein sequence ID" value="TFB76099.1"/>
    <property type="molecule type" value="Genomic_DNA"/>
</dbReference>
<evidence type="ECO:0000313" key="1">
    <source>
        <dbReference type="EMBL" id="TFB76099.1"/>
    </source>
</evidence>
<proteinExistence type="predicted"/>
<reference evidence="1 2" key="1">
    <citation type="submission" date="2019-03" db="EMBL/GenBank/DDBJ databases">
        <title>Genomics of glacier-inhabiting Cryobacterium strains.</title>
        <authorList>
            <person name="Liu Q."/>
            <person name="Xin Y.-H."/>
        </authorList>
    </citation>
    <scope>NUCLEOTIDE SEQUENCE [LARGE SCALE GENOMIC DNA]</scope>
    <source>
        <strain evidence="1 2">Hh8</strain>
    </source>
</reference>
<protein>
    <submittedName>
        <fullName evidence="1">Uncharacterized protein</fullName>
    </submittedName>
</protein>
<organism evidence="1 2">
    <name type="scientific">Cryobacterium flavum</name>
    <dbReference type="NCBI Taxonomy" id="1424659"/>
    <lineage>
        <taxon>Bacteria</taxon>
        <taxon>Bacillati</taxon>
        <taxon>Actinomycetota</taxon>
        <taxon>Actinomycetes</taxon>
        <taxon>Micrococcales</taxon>
        <taxon>Microbacteriaceae</taxon>
        <taxon>Cryobacterium</taxon>
    </lineage>
</organism>
<gene>
    <name evidence="1" type="ORF">E3O21_11635</name>
</gene>
<dbReference type="Proteomes" id="UP000298252">
    <property type="component" value="Unassembled WGS sequence"/>
</dbReference>